<dbReference type="Gene3D" id="1.25.40.390">
    <property type="match status" value="1"/>
</dbReference>
<dbReference type="InterPro" id="IPR011990">
    <property type="entry name" value="TPR-like_helical_dom_sf"/>
</dbReference>
<dbReference type="AlphaFoldDB" id="A0A0B4DE71"/>
<evidence type="ECO:0000256" key="1">
    <source>
        <dbReference type="ARBA" id="ARBA00004442"/>
    </source>
</evidence>
<dbReference type="Pfam" id="PF07980">
    <property type="entry name" value="SusD_RagB"/>
    <property type="match status" value="1"/>
</dbReference>
<protein>
    <recommendedName>
        <fullName evidence="7">RagB/SusD domain-containing protein</fullName>
    </recommendedName>
</protein>
<feature type="chain" id="PRO_5002101025" description="RagB/SusD domain-containing protein" evidence="6">
    <location>
        <begin position="21"/>
        <end position="523"/>
    </location>
</feature>
<comment type="similarity">
    <text evidence="2">Belongs to the SusD family.</text>
</comment>
<proteinExistence type="inferred from homology"/>
<dbReference type="STRING" id="363331.RM51_00660"/>
<evidence type="ECO:0000256" key="4">
    <source>
        <dbReference type="ARBA" id="ARBA00023136"/>
    </source>
</evidence>
<feature type="domain" description="RagB/SusD" evidence="7">
    <location>
        <begin position="361"/>
        <end position="522"/>
    </location>
</feature>
<organism evidence="8 9">
    <name type="scientific">Chryseobacterium taiwanense</name>
    <dbReference type="NCBI Taxonomy" id="363331"/>
    <lineage>
        <taxon>Bacteria</taxon>
        <taxon>Pseudomonadati</taxon>
        <taxon>Bacteroidota</taxon>
        <taxon>Flavobacteriia</taxon>
        <taxon>Flavobacteriales</taxon>
        <taxon>Weeksellaceae</taxon>
        <taxon>Chryseobacterium group</taxon>
        <taxon>Chryseobacterium</taxon>
    </lineage>
</organism>
<comment type="caution">
    <text evidence="8">The sequence shown here is derived from an EMBL/GenBank/DDBJ whole genome shotgun (WGS) entry which is preliminary data.</text>
</comment>
<accession>A0A0B4DE71</accession>
<evidence type="ECO:0000256" key="2">
    <source>
        <dbReference type="ARBA" id="ARBA00006275"/>
    </source>
</evidence>
<evidence type="ECO:0000256" key="6">
    <source>
        <dbReference type="SAM" id="SignalP"/>
    </source>
</evidence>
<keyword evidence="9" id="KW-1185">Reference proteome</keyword>
<name>A0A0B4DE71_9FLAO</name>
<dbReference type="GO" id="GO:0009279">
    <property type="term" value="C:cell outer membrane"/>
    <property type="evidence" value="ECO:0007669"/>
    <property type="project" value="UniProtKB-SubCell"/>
</dbReference>
<evidence type="ECO:0000256" key="5">
    <source>
        <dbReference type="ARBA" id="ARBA00023237"/>
    </source>
</evidence>
<dbReference type="InterPro" id="IPR012944">
    <property type="entry name" value="SusD_RagB_dom"/>
</dbReference>
<evidence type="ECO:0000313" key="8">
    <source>
        <dbReference type="EMBL" id="KIC65001.1"/>
    </source>
</evidence>
<dbReference type="RefSeq" id="WP_039363891.1">
    <property type="nucleotide sequence ID" value="NZ_JWTA01000001.1"/>
</dbReference>
<dbReference type="PROSITE" id="PS51257">
    <property type="entry name" value="PROKAR_LIPOPROTEIN"/>
    <property type="match status" value="1"/>
</dbReference>
<evidence type="ECO:0000259" key="7">
    <source>
        <dbReference type="Pfam" id="PF07980"/>
    </source>
</evidence>
<comment type="subcellular location">
    <subcellularLocation>
        <location evidence="1">Cell outer membrane</location>
    </subcellularLocation>
</comment>
<evidence type="ECO:0000256" key="3">
    <source>
        <dbReference type="ARBA" id="ARBA00022729"/>
    </source>
</evidence>
<keyword evidence="4" id="KW-0472">Membrane</keyword>
<dbReference type="SUPFAM" id="SSF48452">
    <property type="entry name" value="TPR-like"/>
    <property type="match status" value="1"/>
</dbReference>
<reference evidence="8 9" key="1">
    <citation type="submission" date="2014-12" db="EMBL/GenBank/DDBJ databases">
        <title>Genome sequencing of Chryseobacterium taiwanense TPW19.</title>
        <authorList>
            <person name="Tan P.W."/>
            <person name="Chan K.-G."/>
        </authorList>
    </citation>
    <scope>NUCLEOTIDE SEQUENCE [LARGE SCALE GENOMIC DNA]</scope>
    <source>
        <strain evidence="8 9">TPW19</strain>
    </source>
</reference>
<feature type="signal peptide" evidence="6">
    <location>
        <begin position="1"/>
        <end position="20"/>
    </location>
</feature>
<keyword evidence="3 6" id="KW-0732">Signal</keyword>
<gene>
    <name evidence="8" type="ORF">RM51_00660</name>
</gene>
<sequence>MKKIFYILSVFLVMSSCNDALDIVQDGEINDPQTAFQTVEDMQKFLNGSVYPSVDPLNEINFTSLFTDEIGFGPAGVSTTDILTHRWVLNSTSGDAAAIWVSNYNIINKANILLNGSKLIDFNTLSPANQALYTSILVHTRALRAYAYINLESYFSPNMKDANALGVMLATEPADLFETKLPRVKNSEIFALIESDLQYALTNFNSTSVASTTITATGQFRDFHYLLKPAIHAMAARYYNYKGDDANAKVNATTAITSSTINLALPNTTAVATSYQRMWEDAAGSRGEILWSLYRPNSSTGSWSNIANLWTTNSTDINGSVNFDMSRKLYTLLNQLPGTDVRGQVFVDASSQFDAFYPNGANPREADVIVINKYPGKPAPLASATMQLRNDIKIFRLSEMYLILAEVAVHEGNLTTAATRVRTIRGTRSVGGLAATITYTSAQQAYADILLERRRELSFEGHRYVDLKRMGVAAGVGIDRDVYDDDNSTMPLTLPASDYRFTLPIPLSEMNANSNVQQNPGYN</sequence>
<dbReference type="Proteomes" id="UP000031167">
    <property type="component" value="Unassembled WGS sequence"/>
</dbReference>
<evidence type="ECO:0000313" key="9">
    <source>
        <dbReference type="Proteomes" id="UP000031167"/>
    </source>
</evidence>
<dbReference type="EMBL" id="JWTA01000001">
    <property type="protein sequence ID" value="KIC65001.1"/>
    <property type="molecule type" value="Genomic_DNA"/>
</dbReference>
<dbReference type="OrthoDB" id="630434at2"/>
<keyword evidence="5" id="KW-0998">Cell outer membrane</keyword>